<feature type="region of interest" description="Disordered" evidence="5">
    <location>
        <begin position="1"/>
        <end position="26"/>
    </location>
</feature>
<feature type="domain" description="HTH tetR-type" evidence="6">
    <location>
        <begin position="25"/>
        <end position="85"/>
    </location>
</feature>
<dbReference type="Pfam" id="PF00440">
    <property type="entry name" value="TetR_N"/>
    <property type="match status" value="1"/>
</dbReference>
<dbReference type="Gene3D" id="1.10.357.10">
    <property type="entry name" value="Tetracycline Repressor, domain 2"/>
    <property type="match status" value="1"/>
</dbReference>
<dbReference type="SUPFAM" id="SSF46689">
    <property type="entry name" value="Homeodomain-like"/>
    <property type="match status" value="1"/>
</dbReference>
<evidence type="ECO:0000256" key="2">
    <source>
        <dbReference type="ARBA" id="ARBA00023125"/>
    </source>
</evidence>
<dbReference type="InterPro" id="IPR050109">
    <property type="entry name" value="HTH-type_TetR-like_transc_reg"/>
</dbReference>
<proteinExistence type="predicted"/>
<protein>
    <submittedName>
        <fullName evidence="7">TetR family transcriptional regulator</fullName>
    </submittedName>
</protein>
<reference evidence="7 8" key="1">
    <citation type="submission" date="2019-11" db="EMBL/GenBank/DDBJ databases">
        <authorList>
            <person name="Dong K."/>
        </authorList>
    </citation>
    <scope>NUCLEOTIDE SEQUENCE [LARGE SCALE GENOMIC DNA]</scope>
    <source>
        <strain evidence="7 8">NBRC 111993</strain>
    </source>
</reference>
<organism evidence="7 8">
    <name type="scientific">Paracoccus aestuariivivens</name>
    <dbReference type="NCBI Taxonomy" id="1820333"/>
    <lineage>
        <taxon>Bacteria</taxon>
        <taxon>Pseudomonadati</taxon>
        <taxon>Pseudomonadota</taxon>
        <taxon>Alphaproteobacteria</taxon>
        <taxon>Rhodobacterales</taxon>
        <taxon>Paracoccaceae</taxon>
        <taxon>Paracoccus</taxon>
    </lineage>
</organism>
<dbReference type="InterPro" id="IPR001647">
    <property type="entry name" value="HTH_TetR"/>
</dbReference>
<dbReference type="PANTHER" id="PTHR30055:SF234">
    <property type="entry name" value="HTH-TYPE TRANSCRIPTIONAL REGULATOR BETI"/>
    <property type="match status" value="1"/>
</dbReference>
<name>A0A6L6JIN4_9RHOB</name>
<evidence type="ECO:0000256" key="3">
    <source>
        <dbReference type="ARBA" id="ARBA00023163"/>
    </source>
</evidence>
<dbReference type="PRINTS" id="PR00455">
    <property type="entry name" value="HTHTETR"/>
</dbReference>
<sequence>MISVTKDDMAESAGLKSEPKQQRSRLSQAKVVTAARKLMAENGYDGFTLQQVSAESGVSIGSIYGRFTGKDELAHFVHRTLLDEMDAAHEKLISDPAWAGMPLQRMVPLLFDRIAEIFRANAPLLRAFMIRAINDPVISETGSKSYWQFVERIVALLMTRADQLQSENPDQIFRYCLMSSYSTYGNFLGLGSTRGEIDQMSWDWLKLETNCMLLAYLATHGMQSVQN</sequence>
<dbReference type="InterPro" id="IPR009057">
    <property type="entry name" value="Homeodomain-like_sf"/>
</dbReference>
<dbReference type="GO" id="GO:0003700">
    <property type="term" value="F:DNA-binding transcription factor activity"/>
    <property type="evidence" value="ECO:0007669"/>
    <property type="project" value="TreeGrafter"/>
</dbReference>
<dbReference type="InterPro" id="IPR023772">
    <property type="entry name" value="DNA-bd_HTH_TetR-type_CS"/>
</dbReference>
<accession>A0A6L6JIN4</accession>
<dbReference type="PANTHER" id="PTHR30055">
    <property type="entry name" value="HTH-TYPE TRANSCRIPTIONAL REGULATOR RUTR"/>
    <property type="match status" value="1"/>
</dbReference>
<keyword evidence="3" id="KW-0804">Transcription</keyword>
<evidence type="ECO:0000256" key="4">
    <source>
        <dbReference type="PROSITE-ProRule" id="PRU00335"/>
    </source>
</evidence>
<keyword evidence="2 4" id="KW-0238">DNA-binding</keyword>
<dbReference type="GO" id="GO:0000976">
    <property type="term" value="F:transcription cis-regulatory region binding"/>
    <property type="evidence" value="ECO:0007669"/>
    <property type="project" value="TreeGrafter"/>
</dbReference>
<evidence type="ECO:0000256" key="1">
    <source>
        <dbReference type="ARBA" id="ARBA00023015"/>
    </source>
</evidence>
<dbReference type="AlphaFoldDB" id="A0A6L6JIN4"/>
<dbReference type="EMBL" id="WMIE01000024">
    <property type="protein sequence ID" value="MTH79994.1"/>
    <property type="molecule type" value="Genomic_DNA"/>
</dbReference>
<dbReference type="OrthoDB" id="9808189at2"/>
<keyword evidence="8" id="KW-1185">Reference proteome</keyword>
<evidence type="ECO:0000313" key="7">
    <source>
        <dbReference type="EMBL" id="MTH79994.1"/>
    </source>
</evidence>
<feature type="DNA-binding region" description="H-T-H motif" evidence="4">
    <location>
        <begin position="48"/>
        <end position="67"/>
    </location>
</feature>
<dbReference type="PROSITE" id="PS01081">
    <property type="entry name" value="HTH_TETR_1"/>
    <property type="match status" value="1"/>
</dbReference>
<comment type="caution">
    <text evidence="7">The sequence shown here is derived from an EMBL/GenBank/DDBJ whole genome shotgun (WGS) entry which is preliminary data.</text>
</comment>
<evidence type="ECO:0000313" key="8">
    <source>
        <dbReference type="Proteomes" id="UP000478183"/>
    </source>
</evidence>
<evidence type="ECO:0000259" key="6">
    <source>
        <dbReference type="PROSITE" id="PS50977"/>
    </source>
</evidence>
<dbReference type="Proteomes" id="UP000478183">
    <property type="component" value="Unassembled WGS sequence"/>
</dbReference>
<dbReference type="PROSITE" id="PS50977">
    <property type="entry name" value="HTH_TETR_2"/>
    <property type="match status" value="1"/>
</dbReference>
<keyword evidence="1" id="KW-0805">Transcription regulation</keyword>
<gene>
    <name evidence="7" type="ORF">GL286_20000</name>
</gene>
<evidence type="ECO:0000256" key="5">
    <source>
        <dbReference type="SAM" id="MobiDB-lite"/>
    </source>
</evidence>